<dbReference type="AlphaFoldDB" id="U7V3M6"/>
<evidence type="ECO:0000313" key="1">
    <source>
        <dbReference type="EMBL" id="ERT66135.1"/>
    </source>
</evidence>
<reference evidence="1 2" key="1">
    <citation type="submission" date="2013-08" db="EMBL/GenBank/DDBJ databases">
        <authorList>
            <person name="Weinstock G."/>
            <person name="Sodergren E."/>
            <person name="Wylie T."/>
            <person name="Fulton L."/>
            <person name="Fulton R."/>
            <person name="Fronick C."/>
            <person name="O'Laughlin M."/>
            <person name="Godfrey J."/>
            <person name="Miner T."/>
            <person name="Herter B."/>
            <person name="Appelbaum E."/>
            <person name="Cordes M."/>
            <person name="Lek S."/>
            <person name="Wollam A."/>
            <person name="Pepin K.H."/>
            <person name="Palsikar V.B."/>
            <person name="Mitreva M."/>
            <person name="Wilson R.K."/>
        </authorList>
    </citation>
    <scope>NUCLEOTIDE SEQUENCE [LARGE SCALE GENOMIC DNA]</scope>
    <source>
        <strain evidence="1 2">ATCC BAA-474</strain>
    </source>
</reference>
<gene>
    <name evidence="1" type="ORF">HMPREF0202_02693</name>
</gene>
<evidence type="ECO:0000313" key="2">
    <source>
        <dbReference type="Proteomes" id="UP000017081"/>
    </source>
</evidence>
<sequence>MILNKRYPLSKFHSKIKKKFKYVITIKNLSTICNISTKTIRRYLKRNYIYSTYTNNTHLIHVDSLILNFIPPCEKNILKNFSNFGFYPEFNYFQKLSASTLCKDLNNKLFLMKSSVKVGLKKFICMRTLLNLITF</sequence>
<protein>
    <submittedName>
        <fullName evidence="1">Uncharacterized protein</fullName>
    </submittedName>
</protein>
<dbReference type="Proteomes" id="UP000017081">
    <property type="component" value="Unassembled WGS sequence"/>
</dbReference>
<dbReference type="EMBL" id="AXZF01000146">
    <property type="protein sequence ID" value="ERT66135.1"/>
    <property type="molecule type" value="Genomic_DNA"/>
</dbReference>
<organism evidence="1 2">
    <name type="scientific">Cetobacterium somerae ATCC BAA-474</name>
    <dbReference type="NCBI Taxonomy" id="1319815"/>
    <lineage>
        <taxon>Bacteria</taxon>
        <taxon>Fusobacteriati</taxon>
        <taxon>Fusobacteriota</taxon>
        <taxon>Fusobacteriia</taxon>
        <taxon>Fusobacteriales</taxon>
        <taxon>Fusobacteriaceae</taxon>
        <taxon>Cetobacterium</taxon>
    </lineage>
</organism>
<dbReference type="HOGENOM" id="CLU_1882022_0_0_0"/>
<accession>U7V3M6</accession>
<dbReference type="STRING" id="1319815.HMPREF0202_02693"/>
<name>U7V3M6_9FUSO</name>
<proteinExistence type="predicted"/>
<dbReference type="RefSeq" id="WP_023052221.1">
    <property type="nucleotide sequence ID" value="NZ_CP173065.2"/>
</dbReference>
<keyword evidence="2" id="KW-1185">Reference proteome</keyword>
<comment type="caution">
    <text evidence="1">The sequence shown here is derived from an EMBL/GenBank/DDBJ whole genome shotgun (WGS) entry which is preliminary data.</text>
</comment>